<dbReference type="OrthoDB" id="679501at2"/>
<dbReference type="Proteomes" id="UP000316167">
    <property type="component" value="Unassembled WGS sequence"/>
</dbReference>
<proteinExistence type="predicted"/>
<keyword evidence="1" id="KW-0812">Transmembrane</keyword>
<accession>A0A562SQG6</accession>
<feature type="transmembrane region" description="Helical" evidence="1">
    <location>
        <begin position="7"/>
        <end position="27"/>
    </location>
</feature>
<reference evidence="2 3" key="1">
    <citation type="journal article" date="2015" name="Stand. Genomic Sci.">
        <title>Genomic Encyclopedia of Bacterial and Archaeal Type Strains, Phase III: the genomes of soil and plant-associated and newly described type strains.</title>
        <authorList>
            <person name="Whitman W.B."/>
            <person name="Woyke T."/>
            <person name="Klenk H.P."/>
            <person name="Zhou Y."/>
            <person name="Lilburn T.G."/>
            <person name="Beck B.J."/>
            <person name="De Vos P."/>
            <person name="Vandamme P."/>
            <person name="Eisen J.A."/>
            <person name="Garrity G."/>
            <person name="Hugenholtz P."/>
            <person name="Kyrpides N.C."/>
        </authorList>
    </citation>
    <scope>NUCLEOTIDE SEQUENCE [LARGE SCALE GENOMIC DNA]</scope>
    <source>
        <strain evidence="2 3">CGMCC 1.7271</strain>
    </source>
</reference>
<dbReference type="InterPro" id="IPR019850">
    <property type="entry name" value="GldD-like"/>
</dbReference>
<evidence type="ECO:0000313" key="3">
    <source>
        <dbReference type="Proteomes" id="UP000316167"/>
    </source>
</evidence>
<sequence>MKQLHLRASYFVLRTFNIISLLIVFVACNSDPRPRPKGYFNIDFPEKKYVLFDEPGYPYTFEYPVYSKVLKDSTFFEAKAENPYWVNLDFPDFAGRMHISYKTIGGTNKFDVLVQDAFKMTSKHSLKATSIDEIPVKGGAGVNGFIFDVGGNAATGKQFFVTDSARHFLRGALYFDATPNYDSIKPVEQFLYKDMQHLIETLKWRN</sequence>
<keyword evidence="3" id="KW-1185">Reference proteome</keyword>
<organism evidence="2 3">
    <name type="scientific">Lacibacter cauensis</name>
    <dbReference type="NCBI Taxonomy" id="510947"/>
    <lineage>
        <taxon>Bacteria</taxon>
        <taxon>Pseudomonadati</taxon>
        <taxon>Bacteroidota</taxon>
        <taxon>Chitinophagia</taxon>
        <taxon>Chitinophagales</taxon>
        <taxon>Chitinophagaceae</taxon>
        <taxon>Lacibacter</taxon>
    </lineage>
</organism>
<keyword evidence="1" id="KW-0472">Membrane</keyword>
<comment type="caution">
    <text evidence="2">The sequence shown here is derived from an EMBL/GenBank/DDBJ whole genome shotgun (WGS) entry which is preliminary data.</text>
</comment>
<keyword evidence="2" id="KW-0449">Lipoprotein</keyword>
<gene>
    <name evidence="2" type="ORF">IQ13_1607</name>
</gene>
<dbReference type="EMBL" id="VLLE01000003">
    <property type="protein sequence ID" value="TWI83495.1"/>
    <property type="molecule type" value="Genomic_DNA"/>
</dbReference>
<dbReference type="PROSITE" id="PS51257">
    <property type="entry name" value="PROKAR_LIPOPROTEIN"/>
    <property type="match status" value="1"/>
</dbReference>
<dbReference type="Pfam" id="PF25593">
    <property type="entry name" value="GldD_lipo"/>
    <property type="match status" value="1"/>
</dbReference>
<dbReference type="RefSeq" id="WP_144885696.1">
    <property type="nucleotide sequence ID" value="NZ_VLLE01000003.1"/>
</dbReference>
<protein>
    <submittedName>
        <fullName evidence="2">Gliding motility-associated lipoprotein GldD</fullName>
    </submittedName>
</protein>
<name>A0A562SQG6_9BACT</name>
<keyword evidence="1" id="KW-1133">Transmembrane helix</keyword>
<dbReference type="AlphaFoldDB" id="A0A562SQG6"/>
<evidence type="ECO:0000256" key="1">
    <source>
        <dbReference type="SAM" id="Phobius"/>
    </source>
</evidence>
<evidence type="ECO:0000313" key="2">
    <source>
        <dbReference type="EMBL" id="TWI83495.1"/>
    </source>
</evidence>